<name>A0A135YSU3_9FIRM</name>
<accession>A0A135YSU3</accession>
<dbReference type="Proteomes" id="UP000070326">
    <property type="component" value="Unassembled WGS sequence"/>
</dbReference>
<organism evidence="1 2">
    <name type="scientific">Peptostreptococcus anaerobius</name>
    <dbReference type="NCBI Taxonomy" id="1261"/>
    <lineage>
        <taxon>Bacteria</taxon>
        <taxon>Bacillati</taxon>
        <taxon>Bacillota</taxon>
        <taxon>Clostridia</taxon>
        <taxon>Peptostreptococcales</taxon>
        <taxon>Peptostreptococcaceae</taxon>
        <taxon>Peptostreptococcus</taxon>
    </lineage>
</organism>
<evidence type="ECO:0000313" key="1">
    <source>
        <dbReference type="EMBL" id="KXI12488.1"/>
    </source>
</evidence>
<protein>
    <submittedName>
        <fullName evidence="1">Uncharacterized protein</fullName>
    </submittedName>
</protein>
<dbReference type="EMBL" id="LSQZ01000048">
    <property type="protein sequence ID" value="KXI12488.1"/>
    <property type="molecule type" value="Genomic_DNA"/>
</dbReference>
<comment type="caution">
    <text evidence="1">The sequence shown here is derived from an EMBL/GenBank/DDBJ whole genome shotgun (WGS) entry which is preliminary data.</text>
</comment>
<dbReference type="RefSeq" id="WP_061101808.1">
    <property type="nucleotide sequence ID" value="NZ_KQ961816.1"/>
</dbReference>
<proteinExistence type="predicted"/>
<evidence type="ECO:0000313" key="2">
    <source>
        <dbReference type="Proteomes" id="UP000070326"/>
    </source>
</evidence>
<dbReference type="PATRIC" id="fig|1261.5.peg.1050"/>
<gene>
    <name evidence="1" type="ORF">HMPREF3195_01048</name>
</gene>
<sequence>MKLEISEDLYFSLLKTANGLNMSVNEHILTMQEKYTNTEQDFLATSQVMLDNFRAVLFMTIQEILDSQKNLANSDEGTPEDMAMVEVLNVLFARATRDNMIVQECLDIFTKKMRNP</sequence>
<reference evidence="1 2" key="1">
    <citation type="submission" date="2016-02" db="EMBL/GenBank/DDBJ databases">
        <authorList>
            <person name="Wen L."/>
            <person name="He K."/>
            <person name="Yang H."/>
        </authorList>
    </citation>
    <scope>NUCLEOTIDE SEQUENCE [LARGE SCALE GENOMIC DNA]</scope>
    <source>
        <strain evidence="1 2">MJR8628A</strain>
    </source>
</reference>
<dbReference type="AlphaFoldDB" id="A0A135YSU3"/>
<dbReference type="STRING" id="1261.HMPREF3195_01048"/>